<dbReference type="NCBIfam" id="TIGR00254">
    <property type="entry name" value="GGDEF"/>
    <property type="match status" value="1"/>
</dbReference>
<dbReference type="PROSITE" id="PS50112">
    <property type="entry name" value="PAS"/>
    <property type="match status" value="1"/>
</dbReference>
<keyword evidence="6" id="KW-0418">Kinase</keyword>
<dbReference type="SUPFAM" id="SSF55785">
    <property type="entry name" value="PYP-like sensor domain (PAS domain)"/>
    <property type="match status" value="1"/>
</dbReference>
<dbReference type="Pfam" id="PF00990">
    <property type="entry name" value="GGDEF"/>
    <property type="match status" value="1"/>
</dbReference>
<dbReference type="Proteomes" id="UP000265903">
    <property type="component" value="Unassembled WGS sequence"/>
</dbReference>
<dbReference type="Gene3D" id="3.30.70.270">
    <property type="match status" value="1"/>
</dbReference>
<comment type="subcellular location">
    <subcellularLocation>
        <location evidence="2">Membrane</location>
    </subcellularLocation>
</comment>
<gene>
    <name evidence="13" type="primary">yegE_1</name>
    <name evidence="13" type="ORF">DOQ08_01080</name>
</gene>
<evidence type="ECO:0000256" key="6">
    <source>
        <dbReference type="ARBA" id="ARBA00022777"/>
    </source>
</evidence>
<evidence type="ECO:0000256" key="7">
    <source>
        <dbReference type="ARBA" id="ARBA00022840"/>
    </source>
</evidence>
<dbReference type="SUPFAM" id="SSF103190">
    <property type="entry name" value="Sensory domain-like"/>
    <property type="match status" value="2"/>
</dbReference>
<reference evidence="13 14" key="1">
    <citation type="submission" date="2018-08" db="EMBL/GenBank/DDBJ databases">
        <title>Whole Genome Sequence of the Moderate Halophilic Marine Bacterium Marinobacter litoralis Sw-45.</title>
        <authorList>
            <person name="Musa H."/>
        </authorList>
    </citation>
    <scope>NUCLEOTIDE SEQUENCE [LARGE SCALE GENOMIC DNA]</scope>
    <source>
        <strain evidence="13 14">Sw-45</strain>
    </source>
</reference>
<keyword evidence="4 13" id="KW-0808">Transferase</keyword>
<feature type="transmembrane region" description="Helical" evidence="9">
    <location>
        <begin position="12"/>
        <end position="34"/>
    </location>
</feature>
<evidence type="ECO:0000256" key="5">
    <source>
        <dbReference type="ARBA" id="ARBA00022741"/>
    </source>
</evidence>
<dbReference type="InterPro" id="IPR048760">
    <property type="entry name" value="VP0354-like_sensor_dom"/>
</dbReference>
<keyword evidence="3" id="KW-0597">Phosphoprotein</keyword>
<dbReference type="PROSITE" id="PS50887">
    <property type="entry name" value="GGDEF"/>
    <property type="match status" value="1"/>
</dbReference>
<keyword evidence="14" id="KW-1185">Reference proteome</keyword>
<accession>A0A3M2RM15</accession>
<dbReference type="InterPro" id="IPR029151">
    <property type="entry name" value="Sensor-like_sf"/>
</dbReference>
<evidence type="ECO:0000256" key="4">
    <source>
        <dbReference type="ARBA" id="ARBA00022679"/>
    </source>
</evidence>
<dbReference type="RefSeq" id="WP_114333830.1">
    <property type="nucleotide sequence ID" value="NZ_QMDL01000001.1"/>
</dbReference>
<feature type="domain" description="GGDEF" evidence="12">
    <location>
        <begin position="513"/>
        <end position="646"/>
    </location>
</feature>
<dbReference type="GO" id="GO:0016301">
    <property type="term" value="F:kinase activity"/>
    <property type="evidence" value="ECO:0007669"/>
    <property type="project" value="UniProtKB-KW"/>
</dbReference>
<evidence type="ECO:0000256" key="2">
    <source>
        <dbReference type="ARBA" id="ARBA00004370"/>
    </source>
</evidence>
<feature type="transmembrane region" description="Helical" evidence="9">
    <location>
        <begin position="320"/>
        <end position="343"/>
    </location>
</feature>
<dbReference type="FunFam" id="3.30.70.270:FF:000001">
    <property type="entry name" value="Diguanylate cyclase domain protein"/>
    <property type="match status" value="1"/>
</dbReference>
<dbReference type="SUPFAM" id="SSF55073">
    <property type="entry name" value="Nucleotide cyclase"/>
    <property type="match status" value="1"/>
</dbReference>
<dbReference type="InterPro" id="IPR000700">
    <property type="entry name" value="PAS-assoc_C"/>
</dbReference>
<dbReference type="Pfam" id="PF00989">
    <property type="entry name" value="PAS"/>
    <property type="match status" value="1"/>
</dbReference>
<keyword evidence="8" id="KW-0902">Two-component regulatory system</keyword>
<dbReference type="InterPro" id="IPR000160">
    <property type="entry name" value="GGDEF_dom"/>
</dbReference>
<keyword evidence="7" id="KW-0067">ATP-binding</keyword>
<evidence type="ECO:0000256" key="3">
    <source>
        <dbReference type="ARBA" id="ARBA00022553"/>
    </source>
</evidence>
<dbReference type="PANTHER" id="PTHR46663">
    <property type="entry name" value="DIGUANYLATE CYCLASE DGCT-RELATED"/>
    <property type="match status" value="1"/>
</dbReference>
<dbReference type="PANTHER" id="PTHR46663:SF3">
    <property type="entry name" value="SLL0267 PROTEIN"/>
    <property type="match status" value="1"/>
</dbReference>
<protein>
    <submittedName>
        <fullName evidence="13">Putative diguanylate cyclase YegE</fullName>
        <ecNumber evidence="13">2.7.7.65</ecNumber>
    </submittedName>
</protein>
<dbReference type="InterPro" id="IPR035965">
    <property type="entry name" value="PAS-like_dom_sf"/>
</dbReference>
<keyword evidence="5" id="KW-0547">Nucleotide-binding</keyword>
<dbReference type="GO" id="GO:0005524">
    <property type="term" value="F:ATP binding"/>
    <property type="evidence" value="ECO:0007669"/>
    <property type="project" value="UniProtKB-KW"/>
</dbReference>
<evidence type="ECO:0000259" key="12">
    <source>
        <dbReference type="PROSITE" id="PS50887"/>
    </source>
</evidence>
<organism evidence="13 14">
    <name type="scientific">Marinobacter litoralis</name>
    <dbReference type="NCBI Taxonomy" id="187981"/>
    <lineage>
        <taxon>Bacteria</taxon>
        <taxon>Pseudomonadati</taxon>
        <taxon>Pseudomonadota</taxon>
        <taxon>Gammaproteobacteria</taxon>
        <taxon>Pseudomonadales</taxon>
        <taxon>Marinobacteraceae</taxon>
        <taxon>Marinobacter</taxon>
    </lineage>
</organism>
<evidence type="ECO:0000259" key="11">
    <source>
        <dbReference type="PROSITE" id="PS50113"/>
    </source>
</evidence>
<feature type="domain" description="PAS" evidence="10">
    <location>
        <begin position="356"/>
        <end position="426"/>
    </location>
</feature>
<dbReference type="NCBIfam" id="TIGR00229">
    <property type="entry name" value="sensory_box"/>
    <property type="match status" value="1"/>
</dbReference>
<keyword evidence="13" id="KW-0548">Nucleotidyltransferase</keyword>
<dbReference type="OrthoDB" id="9812260at2"/>
<dbReference type="GO" id="GO:0016020">
    <property type="term" value="C:membrane"/>
    <property type="evidence" value="ECO:0007669"/>
    <property type="project" value="UniProtKB-SubCell"/>
</dbReference>
<comment type="cofactor">
    <cofactor evidence="1">
        <name>Mg(2+)</name>
        <dbReference type="ChEBI" id="CHEBI:18420"/>
    </cofactor>
</comment>
<dbReference type="CDD" id="cd00130">
    <property type="entry name" value="PAS"/>
    <property type="match status" value="1"/>
</dbReference>
<evidence type="ECO:0000313" key="13">
    <source>
        <dbReference type="EMBL" id="RMJ06393.1"/>
    </source>
</evidence>
<dbReference type="InterPro" id="IPR000014">
    <property type="entry name" value="PAS"/>
</dbReference>
<evidence type="ECO:0000256" key="9">
    <source>
        <dbReference type="SAM" id="Phobius"/>
    </source>
</evidence>
<proteinExistence type="predicted"/>
<evidence type="ECO:0000313" key="14">
    <source>
        <dbReference type="Proteomes" id="UP000265903"/>
    </source>
</evidence>
<evidence type="ECO:0000256" key="1">
    <source>
        <dbReference type="ARBA" id="ARBA00001946"/>
    </source>
</evidence>
<keyword evidence="9" id="KW-0812">Transmembrane</keyword>
<comment type="caution">
    <text evidence="13">The sequence shown here is derived from an EMBL/GenBank/DDBJ whole genome shotgun (WGS) entry which is preliminary data.</text>
</comment>
<keyword evidence="9" id="KW-1133">Transmembrane helix</keyword>
<dbReference type="SMART" id="SM00267">
    <property type="entry name" value="GGDEF"/>
    <property type="match status" value="1"/>
</dbReference>
<dbReference type="InterPro" id="IPR013767">
    <property type="entry name" value="PAS_fold"/>
</dbReference>
<dbReference type="InterPro" id="IPR029787">
    <property type="entry name" value="Nucleotide_cyclase"/>
</dbReference>
<dbReference type="Pfam" id="PF21623">
    <property type="entry name" value="HK_sensor_dom_bact"/>
    <property type="match status" value="1"/>
</dbReference>
<dbReference type="EMBL" id="QMDL01000001">
    <property type="protein sequence ID" value="RMJ06393.1"/>
    <property type="molecule type" value="Genomic_DNA"/>
</dbReference>
<dbReference type="InterPro" id="IPR043128">
    <property type="entry name" value="Rev_trsase/Diguanyl_cyclase"/>
</dbReference>
<dbReference type="GO" id="GO:0052621">
    <property type="term" value="F:diguanylate cyclase activity"/>
    <property type="evidence" value="ECO:0007669"/>
    <property type="project" value="UniProtKB-EC"/>
</dbReference>
<dbReference type="GO" id="GO:0000160">
    <property type="term" value="P:phosphorelay signal transduction system"/>
    <property type="evidence" value="ECO:0007669"/>
    <property type="project" value="UniProtKB-KW"/>
</dbReference>
<feature type="domain" description="PAC" evidence="11">
    <location>
        <begin position="430"/>
        <end position="481"/>
    </location>
</feature>
<dbReference type="PROSITE" id="PS50113">
    <property type="entry name" value="PAC"/>
    <property type="match status" value="1"/>
</dbReference>
<dbReference type="GO" id="GO:0006355">
    <property type="term" value="P:regulation of DNA-templated transcription"/>
    <property type="evidence" value="ECO:0007669"/>
    <property type="project" value="InterPro"/>
</dbReference>
<keyword evidence="9" id="KW-0472">Membrane</keyword>
<dbReference type="EC" id="2.7.7.65" evidence="13"/>
<name>A0A3M2RM15_9GAMM</name>
<evidence type="ECO:0000259" key="10">
    <source>
        <dbReference type="PROSITE" id="PS50112"/>
    </source>
</evidence>
<sequence>MEITFLKEKGFVKSALTTGLVCVLVFTLMVYGALQYQAALQIDDLKVAEQAKTRMTSGLLEQVFEYTANDLLAIASLPAAVRFNSGRSEEWKEALQTVFRVQLAQKNDYSQLRFLDHDGTELVRLEKTNQRVFNRQDTAMQFKGERYYVIETAALSEGEVYVSPLDLNVENGQVEVPYKPMIRFGTRVVDEGSGKQGLVVLNMKGEALLDTFETGMAGSYPAFLLNDEGHIIAGPDENDEWGFMFGLPSSFARDFPEALERILTDDYGWIETSKGLFVYETVHPLKQSQSSQLAEQYTWKTVSFIPSSALPSSTLLSHSWVVGFYIIGVLLTLVISFYTHFLIHKRRELRRANVQQSKRFWKISSVLGDGLIVMDKYGVLTYMNPEAERILGWDANDLVHKRGHEVFHVHEQDNPDCSVMEVMKTRQLYRSKDEEFRRKDESTIPVILNAAPLTSDTGDEGVVISFQDFSEIKEYQETIHSLAFQDSLTGLPNRRVLEDRMQLAIALSGRHARHLGLMFLDLDHFKQVNDTYGHDAGDILLKEIAERLERNVRETDTVVRMGGDEFIVLLPEVSSTENAKVVAEKILAAVSQPVVLPLGVARVGVSIGITIARGAGLTIEGVMQSADKAMYEAKRRGKNQIYVNEYLLPSNDADRQS</sequence>
<dbReference type="InterPro" id="IPR052163">
    <property type="entry name" value="DGC-Regulatory_Protein"/>
</dbReference>
<dbReference type="CDD" id="cd01949">
    <property type="entry name" value="GGDEF"/>
    <property type="match status" value="1"/>
</dbReference>
<dbReference type="AlphaFoldDB" id="A0A3M2RM15"/>
<dbReference type="Gene3D" id="3.30.450.20">
    <property type="entry name" value="PAS domain"/>
    <property type="match status" value="3"/>
</dbReference>
<evidence type="ECO:0000256" key="8">
    <source>
        <dbReference type="ARBA" id="ARBA00023012"/>
    </source>
</evidence>